<evidence type="ECO:0000256" key="1">
    <source>
        <dbReference type="SAM" id="MobiDB-lite"/>
    </source>
</evidence>
<gene>
    <name evidence="2" type="ORF">I553_3829</name>
</gene>
<evidence type="ECO:0000313" key="2">
    <source>
        <dbReference type="EMBL" id="EUA10223.1"/>
    </source>
</evidence>
<dbReference type="EC" id="5.4.3.8" evidence="2"/>
<dbReference type="EMBL" id="JAOB01000088">
    <property type="protein sequence ID" value="EUA10223.1"/>
    <property type="molecule type" value="Genomic_DNA"/>
</dbReference>
<dbReference type="PATRIC" id="fig|1299334.3.peg.9106"/>
<name>X7YUN5_MYCXE</name>
<protein>
    <submittedName>
        <fullName evidence="2">Glutamate-1-semialdehyde-2,1-aminomutase domain protein</fullName>
        <ecNumber evidence="2">5.4.3.8</ecNumber>
    </submittedName>
</protein>
<sequence length="88" mass="9297">MGGTPRFITQASGCCSPTPTATAMSTWSALGPMILGTPPGGGRRCAESRADGCRSARRPRGTELAPRSSAGWHRWSRSAWSTPAPRPR</sequence>
<accession>X7YUN5</accession>
<feature type="region of interest" description="Disordered" evidence="1">
    <location>
        <begin position="1"/>
        <end position="88"/>
    </location>
</feature>
<dbReference type="AlphaFoldDB" id="X7YUN5"/>
<organism evidence="2">
    <name type="scientific">Mycobacterium xenopi 4042</name>
    <dbReference type="NCBI Taxonomy" id="1299334"/>
    <lineage>
        <taxon>Bacteria</taxon>
        <taxon>Bacillati</taxon>
        <taxon>Actinomycetota</taxon>
        <taxon>Actinomycetes</taxon>
        <taxon>Mycobacteriales</taxon>
        <taxon>Mycobacteriaceae</taxon>
        <taxon>Mycobacterium</taxon>
    </lineage>
</organism>
<keyword evidence="2" id="KW-0413">Isomerase</keyword>
<proteinExistence type="predicted"/>
<dbReference type="GO" id="GO:0042286">
    <property type="term" value="F:glutamate-1-semialdehyde 2,1-aminomutase activity"/>
    <property type="evidence" value="ECO:0007669"/>
    <property type="project" value="UniProtKB-EC"/>
</dbReference>
<feature type="compositionally biased region" description="Basic and acidic residues" evidence="1">
    <location>
        <begin position="44"/>
        <end position="54"/>
    </location>
</feature>
<reference evidence="2" key="1">
    <citation type="submission" date="2014-01" db="EMBL/GenBank/DDBJ databases">
        <authorList>
            <person name="Brown-Elliot B."/>
            <person name="Wallace R."/>
            <person name="Lenaerts A."/>
            <person name="Ordway D."/>
            <person name="DeGroote M.A."/>
            <person name="Parker T."/>
            <person name="Sizemore C."/>
            <person name="Tallon L.J."/>
            <person name="Sadzewicz L.K."/>
            <person name="Sengamalay N."/>
            <person name="Fraser C.M."/>
            <person name="Hine E."/>
            <person name="Shefchek K.A."/>
            <person name="Das S.P."/>
            <person name="Tettelin H."/>
        </authorList>
    </citation>
    <scope>NUCLEOTIDE SEQUENCE [LARGE SCALE GENOMIC DNA]</scope>
    <source>
        <strain evidence="2">4042</strain>
    </source>
</reference>
<comment type="caution">
    <text evidence="2">The sequence shown here is derived from an EMBL/GenBank/DDBJ whole genome shotgun (WGS) entry which is preliminary data.</text>
</comment>
<feature type="compositionally biased region" description="Polar residues" evidence="1">
    <location>
        <begin position="7"/>
        <end position="28"/>
    </location>
</feature>